<dbReference type="EMBL" id="JABFTP020000083">
    <property type="protein sequence ID" value="KAL3275459.1"/>
    <property type="molecule type" value="Genomic_DNA"/>
</dbReference>
<comment type="caution">
    <text evidence="1">The sequence shown here is derived from an EMBL/GenBank/DDBJ whole genome shotgun (WGS) entry which is preliminary data.</text>
</comment>
<reference evidence="1 2" key="1">
    <citation type="journal article" date="2021" name="BMC Biol.">
        <title>Horizontally acquired antibacterial genes associated with adaptive radiation of ladybird beetles.</title>
        <authorList>
            <person name="Li H.S."/>
            <person name="Tang X.F."/>
            <person name="Huang Y.H."/>
            <person name="Xu Z.Y."/>
            <person name="Chen M.L."/>
            <person name="Du X.Y."/>
            <person name="Qiu B.Y."/>
            <person name="Chen P.T."/>
            <person name="Zhang W."/>
            <person name="Slipinski A."/>
            <person name="Escalona H.E."/>
            <person name="Waterhouse R.M."/>
            <person name="Zwick A."/>
            <person name="Pang H."/>
        </authorList>
    </citation>
    <scope>NUCLEOTIDE SEQUENCE [LARGE SCALE GENOMIC DNA]</scope>
    <source>
        <strain evidence="1">SYSU2018</strain>
    </source>
</reference>
<organism evidence="1 2">
    <name type="scientific">Cryptolaemus montrouzieri</name>
    <dbReference type="NCBI Taxonomy" id="559131"/>
    <lineage>
        <taxon>Eukaryota</taxon>
        <taxon>Metazoa</taxon>
        <taxon>Ecdysozoa</taxon>
        <taxon>Arthropoda</taxon>
        <taxon>Hexapoda</taxon>
        <taxon>Insecta</taxon>
        <taxon>Pterygota</taxon>
        <taxon>Neoptera</taxon>
        <taxon>Endopterygota</taxon>
        <taxon>Coleoptera</taxon>
        <taxon>Polyphaga</taxon>
        <taxon>Cucujiformia</taxon>
        <taxon>Coccinelloidea</taxon>
        <taxon>Coccinellidae</taxon>
        <taxon>Scymninae</taxon>
        <taxon>Scymnini</taxon>
        <taxon>Cryptolaemus</taxon>
    </lineage>
</organism>
<proteinExistence type="predicted"/>
<keyword evidence="2" id="KW-1185">Reference proteome</keyword>
<accession>A0ABD2NAA2</accession>
<gene>
    <name evidence="1" type="ORF">HHI36_020219</name>
</gene>
<evidence type="ECO:0000313" key="2">
    <source>
        <dbReference type="Proteomes" id="UP001516400"/>
    </source>
</evidence>
<protein>
    <submittedName>
        <fullName evidence="1">Uncharacterized protein</fullName>
    </submittedName>
</protein>
<sequence>MAEDSNPKIFRGVHTQYPEKLNVSVGIYGNLLFGPFFLPENLTGEMYLQLLEELINLVITEILENDPSYLEGDDVFQQDGAPRILHFLFDNIWIENFLIDGLEEEAHILPTCRYWIFFMGPLKESNI</sequence>
<name>A0ABD2NAA2_9CUCU</name>
<dbReference type="Proteomes" id="UP001516400">
    <property type="component" value="Unassembled WGS sequence"/>
</dbReference>
<dbReference type="AlphaFoldDB" id="A0ABD2NAA2"/>
<evidence type="ECO:0000313" key="1">
    <source>
        <dbReference type="EMBL" id="KAL3275459.1"/>
    </source>
</evidence>